<protein>
    <submittedName>
        <fullName evidence="3">WecB/TagA/CpsF family glycosyltransferase</fullName>
    </submittedName>
</protein>
<dbReference type="CDD" id="cd06533">
    <property type="entry name" value="Glyco_transf_WecG_TagA"/>
    <property type="match status" value="1"/>
</dbReference>
<gene>
    <name evidence="3" type="ORF">L0M14_24870</name>
</gene>
<evidence type="ECO:0000313" key="4">
    <source>
        <dbReference type="Proteomes" id="UP001649230"/>
    </source>
</evidence>
<dbReference type="NCBIfam" id="TIGR00696">
    <property type="entry name" value="wecG_tagA_cpsF"/>
    <property type="match status" value="1"/>
</dbReference>
<dbReference type="RefSeq" id="WP_235119124.1">
    <property type="nucleotide sequence ID" value="NZ_CP090978.1"/>
</dbReference>
<keyword evidence="4" id="KW-1185">Reference proteome</keyword>
<dbReference type="Proteomes" id="UP001649230">
    <property type="component" value="Chromosome"/>
</dbReference>
<dbReference type="PANTHER" id="PTHR34136">
    <property type="match status" value="1"/>
</dbReference>
<keyword evidence="2" id="KW-0808">Transferase</keyword>
<evidence type="ECO:0000256" key="2">
    <source>
        <dbReference type="ARBA" id="ARBA00022679"/>
    </source>
</evidence>
<sequence>MHSKHRYSFMHTFIDSLTMQQTIEQIKHCIEQRIPMQHVVINASKLILMKDNRELTKIVNNCSIINADGQAIVWAGKLLGIPIPERVAGVDLMYHLLQMAERKQYRVYILGARENVLELAVSAMVKRFPKLQIAGYHHGYFHRDQEQEIVKRISASEADILFVGMSSPLKEYWLNKHLFDLQTPFNMGVGGSLDIWAGYTNRAPVWMQKAGMEWLYRLCQEPQRMWKRYLIGNTKFIQLVLRHYFNPVEAVNHDIN</sequence>
<evidence type="ECO:0000313" key="3">
    <source>
        <dbReference type="EMBL" id="UJF32781.1"/>
    </source>
</evidence>
<accession>A0ABY3SHT6</accession>
<dbReference type="Pfam" id="PF03808">
    <property type="entry name" value="Glyco_tran_WecG"/>
    <property type="match status" value="1"/>
</dbReference>
<dbReference type="PANTHER" id="PTHR34136:SF1">
    <property type="entry name" value="UDP-N-ACETYL-D-MANNOSAMINURONIC ACID TRANSFERASE"/>
    <property type="match status" value="1"/>
</dbReference>
<dbReference type="InterPro" id="IPR004629">
    <property type="entry name" value="WecG_TagA_CpsF"/>
</dbReference>
<proteinExistence type="predicted"/>
<keyword evidence="1" id="KW-0328">Glycosyltransferase</keyword>
<reference evidence="3 4" key="1">
    <citation type="journal article" date="2024" name="Int. J. Syst. Evol. Microbiol.">
        <title>Paenibacillus hexagrammi sp. nov., a novel bacterium isolated from the gut content of Hexagrammos agrammus.</title>
        <authorList>
            <person name="Jung H.K."/>
            <person name="Kim D.G."/>
            <person name="Zin H."/>
            <person name="Park J."/>
            <person name="Jung H."/>
            <person name="Kim Y.O."/>
            <person name="Kong H.J."/>
            <person name="Kim J.W."/>
            <person name="Kim Y.S."/>
        </authorList>
    </citation>
    <scope>NUCLEOTIDE SEQUENCE [LARGE SCALE GENOMIC DNA]</scope>
    <source>
        <strain evidence="3 4">YPD9-1</strain>
    </source>
</reference>
<organism evidence="3 4">
    <name type="scientific">Paenibacillus hexagrammi</name>
    <dbReference type="NCBI Taxonomy" id="2908839"/>
    <lineage>
        <taxon>Bacteria</taxon>
        <taxon>Bacillati</taxon>
        <taxon>Bacillota</taxon>
        <taxon>Bacilli</taxon>
        <taxon>Bacillales</taxon>
        <taxon>Paenibacillaceae</taxon>
        <taxon>Paenibacillus</taxon>
    </lineage>
</organism>
<dbReference type="EMBL" id="CP090978">
    <property type="protein sequence ID" value="UJF32781.1"/>
    <property type="molecule type" value="Genomic_DNA"/>
</dbReference>
<evidence type="ECO:0000256" key="1">
    <source>
        <dbReference type="ARBA" id="ARBA00022676"/>
    </source>
</evidence>
<name>A0ABY3SHT6_9BACL</name>